<dbReference type="PRINTS" id="PR01047">
    <property type="entry name" value="TRNASYNTHTHR"/>
</dbReference>
<dbReference type="PROSITE" id="PS51880">
    <property type="entry name" value="TGS"/>
    <property type="match status" value="1"/>
</dbReference>
<comment type="caution">
    <text evidence="17">The sequence shown here is derived from an EMBL/GenBank/DDBJ whole genome shotgun (WGS) entry which is preliminary data.</text>
</comment>
<dbReference type="NCBIfam" id="TIGR00418">
    <property type="entry name" value="thrS"/>
    <property type="match status" value="1"/>
</dbReference>
<organism evidence="17 18">
    <name type="scientific">Actinomadura pelletieri DSM 43383</name>
    <dbReference type="NCBI Taxonomy" id="1120940"/>
    <lineage>
        <taxon>Bacteria</taxon>
        <taxon>Bacillati</taxon>
        <taxon>Actinomycetota</taxon>
        <taxon>Actinomycetes</taxon>
        <taxon>Streptosporangiales</taxon>
        <taxon>Thermomonosporaceae</taxon>
        <taxon>Actinomadura</taxon>
    </lineage>
</organism>
<evidence type="ECO:0000256" key="7">
    <source>
        <dbReference type="ARBA" id="ARBA00022741"/>
    </source>
</evidence>
<dbReference type="FunFam" id="3.40.50.800:FF:000001">
    <property type="entry name" value="Threonine--tRNA ligase"/>
    <property type="match status" value="1"/>
</dbReference>
<dbReference type="Gene3D" id="3.30.930.10">
    <property type="entry name" value="Bira Bifunctional Protein, Domain 2"/>
    <property type="match status" value="1"/>
</dbReference>
<evidence type="ECO:0000256" key="4">
    <source>
        <dbReference type="ARBA" id="ARBA00022555"/>
    </source>
</evidence>
<name>A0A495Q973_9ACTN</name>
<dbReference type="SUPFAM" id="SSF55186">
    <property type="entry name" value="ThrRS/AlaRS common domain"/>
    <property type="match status" value="1"/>
</dbReference>
<evidence type="ECO:0000259" key="15">
    <source>
        <dbReference type="PROSITE" id="PS50862"/>
    </source>
</evidence>
<dbReference type="InterPro" id="IPR004154">
    <property type="entry name" value="Anticodon-bd"/>
</dbReference>
<comment type="cofactor">
    <cofactor evidence="14">
        <name>Zn(2+)</name>
        <dbReference type="ChEBI" id="CHEBI:29105"/>
    </cofactor>
    <text evidence="14">Binds 1 zinc ion per subunit.</text>
</comment>
<dbReference type="GO" id="GO:0005524">
    <property type="term" value="F:ATP binding"/>
    <property type="evidence" value="ECO:0007669"/>
    <property type="project" value="UniProtKB-UniRule"/>
</dbReference>
<comment type="caution">
    <text evidence="14">Lacks conserved residue(s) required for the propagation of feature annotation.</text>
</comment>
<dbReference type="CDD" id="cd01667">
    <property type="entry name" value="TGS_ThrRS"/>
    <property type="match status" value="1"/>
</dbReference>
<feature type="binding site" evidence="14">
    <location>
        <position position="352"/>
    </location>
    <ligand>
        <name>Zn(2+)</name>
        <dbReference type="ChEBI" id="CHEBI:29105"/>
        <note>catalytic</note>
    </ligand>
</feature>
<dbReference type="FunFam" id="3.30.930.10:FF:000019">
    <property type="entry name" value="Threonine--tRNA ligase"/>
    <property type="match status" value="1"/>
</dbReference>
<keyword evidence="12 14" id="KW-0030">Aminoacyl-tRNA synthetase</keyword>
<dbReference type="Proteomes" id="UP000274601">
    <property type="component" value="Unassembled WGS sequence"/>
</dbReference>
<evidence type="ECO:0000313" key="18">
    <source>
        <dbReference type="Proteomes" id="UP000274601"/>
    </source>
</evidence>
<evidence type="ECO:0000256" key="8">
    <source>
        <dbReference type="ARBA" id="ARBA00022833"/>
    </source>
</evidence>
<comment type="catalytic activity">
    <reaction evidence="13 14">
        <text>tRNA(Thr) + L-threonine + ATP = L-threonyl-tRNA(Thr) + AMP + diphosphate + H(+)</text>
        <dbReference type="Rhea" id="RHEA:24624"/>
        <dbReference type="Rhea" id="RHEA-COMP:9670"/>
        <dbReference type="Rhea" id="RHEA-COMP:9704"/>
        <dbReference type="ChEBI" id="CHEBI:15378"/>
        <dbReference type="ChEBI" id="CHEBI:30616"/>
        <dbReference type="ChEBI" id="CHEBI:33019"/>
        <dbReference type="ChEBI" id="CHEBI:57926"/>
        <dbReference type="ChEBI" id="CHEBI:78442"/>
        <dbReference type="ChEBI" id="CHEBI:78534"/>
        <dbReference type="ChEBI" id="CHEBI:456215"/>
        <dbReference type="EC" id="6.1.1.3"/>
    </reaction>
</comment>
<dbReference type="SUPFAM" id="SSF55681">
    <property type="entry name" value="Class II aaRS and biotin synthetases"/>
    <property type="match status" value="1"/>
</dbReference>
<keyword evidence="4 14" id="KW-0820">tRNA-binding</keyword>
<evidence type="ECO:0000259" key="16">
    <source>
        <dbReference type="PROSITE" id="PS51880"/>
    </source>
</evidence>
<dbReference type="InterPro" id="IPR004095">
    <property type="entry name" value="TGS"/>
</dbReference>
<evidence type="ECO:0000256" key="5">
    <source>
        <dbReference type="ARBA" id="ARBA00022598"/>
    </source>
</evidence>
<dbReference type="InterPro" id="IPR033728">
    <property type="entry name" value="ThrRS_core"/>
</dbReference>
<evidence type="ECO:0000256" key="9">
    <source>
        <dbReference type="ARBA" id="ARBA00022840"/>
    </source>
</evidence>
<comment type="similarity">
    <text evidence="2 14">Belongs to the class-II aminoacyl-tRNA synthetase family.</text>
</comment>
<keyword evidence="3 14" id="KW-0963">Cytoplasm</keyword>
<dbReference type="EMBL" id="RBWU01000009">
    <property type="protein sequence ID" value="RKS67802.1"/>
    <property type="molecule type" value="Genomic_DNA"/>
</dbReference>
<comment type="subcellular location">
    <subcellularLocation>
        <location evidence="1 14">Cytoplasm</location>
    </subcellularLocation>
</comment>
<dbReference type="Gene3D" id="3.30.980.10">
    <property type="entry name" value="Threonyl-trna Synthetase, Chain A, domain 2"/>
    <property type="match status" value="1"/>
</dbReference>
<dbReference type="GO" id="GO:0005737">
    <property type="term" value="C:cytoplasm"/>
    <property type="evidence" value="ECO:0007669"/>
    <property type="project" value="UniProtKB-SubCell"/>
</dbReference>
<dbReference type="Pfam" id="PF00587">
    <property type="entry name" value="tRNA-synt_2b"/>
    <property type="match status" value="1"/>
</dbReference>
<dbReference type="InterPro" id="IPR047246">
    <property type="entry name" value="ThrRS_anticodon"/>
</dbReference>
<keyword evidence="11 14" id="KW-0648">Protein biosynthesis</keyword>
<dbReference type="PANTHER" id="PTHR11451">
    <property type="entry name" value="THREONINE-TRNA LIGASE"/>
    <property type="match status" value="1"/>
</dbReference>
<evidence type="ECO:0000256" key="12">
    <source>
        <dbReference type="ARBA" id="ARBA00023146"/>
    </source>
</evidence>
<dbReference type="FunFam" id="3.30.980.10:FF:000001">
    <property type="entry name" value="Threonine--tRNA ligase"/>
    <property type="match status" value="1"/>
</dbReference>
<keyword evidence="6 14" id="KW-0479">Metal-binding</keyword>
<dbReference type="InterPro" id="IPR002320">
    <property type="entry name" value="Thr-tRNA-ligase_IIa"/>
</dbReference>
<dbReference type="SMART" id="SM00863">
    <property type="entry name" value="tRNA_SAD"/>
    <property type="match status" value="1"/>
</dbReference>
<dbReference type="HAMAP" id="MF_00184">
    <property type="entry name" value="Thr_tRNA_synth"/>
    <property type="match status" value="1"/>
</dbReference>
<evidence type="ECO:0000256" key="2">
    <source>
        <dbReference type="ARBA" id="ARBA00008226"/>
    </source>
</evidence>
<dbReference type="Gene3D" id="3.30.54.20">
    <property type="match status" value="1"/>
</dbReference>
<dbReference type="InterPro" id="IPR012947">
    <property type="entry name" value="tRNA_SAD"/>
</dbReference>
<keyword evidence="5 14" id="KW-0436">Ligase</keyword>
<feature type="domain" description="TGS" evidence="16">
    <location>
        <begin position="1"/>
        <end position="58"/>
    </location>
</feature>
<gene>
    <name evidence="14" type="primary">thrS</name>
    <name evidence="17" type="ORF">BZB76_6754</name>
</gene>
<dbReference type="InterPro" id="IPR036621">
    <property type="entry name" value="Anticodon-bd_dom_sf"/>
</dbReference>
<dbReference type="InterPro" id="IPR002314">
    <property type="entry name" value="aa-tRNA-synt_IIb"/>
</dbReference>
<dbReference type="Pfam" id="PF07973">
    <property type="entry name" value="tRNA_SAD"/>
    <property type="match status" value="1"/>
</dbReference>
<evidence type="ECO:0000256" key="14">
    <source>
        <dbReference type="HAMAP-Rule" id="MF_00184"/>
    </source>
</evidence>
<sequence length="658" mass="73190">MSELRITLDGSERAVPAGTTAGQALDADGRAVIAARVNGELRDLASELRDGDVVEPVEIGSADGRAIMRHSAAHVMAQAVQELFPEAKLGIGPPVENGFYYDFDVPEPFTPEDLKRVEKRMREIVKQGQRFSRRAVSDDEARAELAAEPYKLELIGLKGSGSAEDAAEGASVEVGGGELTIYDNLDAKSGDLRWKDLCRGPHLPSTRVIPAFKLMRSGGAYWRGSEKNPQLQRIYGTAWESREKQDEYLRFLEEAEKRDHRRLGAELDLFSFPPEIGSGLAVFHPKGGVVRRVMEDYSRRRHEESGYEFVNTPHITKGDLFDTSGHLGWYKDDMFPPMEVDGGDYYLKPMNCPMHNLIFRARGRSYRELPLRLFEFGSVYRFEKSGVVHGLTRVRGMTQDDAHIYCAQEQMVDEIKDLLTFVLDLLRDYGLNEFYLELSTRDESAKFIGSAEDWAAATAALEEAAADSGLELVADPGGAAFYGPKISVQAKDAIGRTWQLSTIQVDFNQPKRFGLEYQAADGTRKQPVMIHRALFGSIERFFGVLLEHYAGAMPPWLAPVQAVGIPIGDAHVPHLRGVAAALRERGVRVEVDASADRMQKKIRNAQKQKIPYMLLAGDDDVAKDAVSFRYRNGEQKNGVPIAEAVDEIVKAVEARVQI</sequence>
<feature type="domain" description="Aminoacyl-transfer RNA synthetases class-II family profile" evidence="15">
    <location>
        <begin position="290"/>
        <end position="555"/>
    </location>
</feature>
<dbReference type="PANTHER" id="PTHR11451:SF44">
    <property type="entry name" value="THREONINE--TRNA LIGASE, CHLOROPLASTIC_MITOCHONDRIAL 2"/>
    <property type="match status" value="1"/>
</dbReference>
<keyword evidence="7 14" id="KW-0547">Nucleotide-binding</keyword>
<comment type="subunit">
    <text evidence="14">Homodimer.</text>
</comment>
<keyword evidence="10 14" id="KW-0694">RNA-binding</keyword>
<dbReference type="PROSITE" id="PS50862">
    <property type="entry name" value="AA_TRNA_LIGASE_II"/>
    <property type="match status" value="1"/>
</dbReference>
<dbReference type="GO" id="GO:0006435">
    <property type="term" value="P:threonyl-tRNA aminoacylation"/>
    <property type="evidence" value="ECO:0007669"/>
    <property type="project" value="UniProtKB-UniRule"/>
</dbReference>
<dbReference type="Pfam" id="PF03129">
    <property type="entry name" value="HGTP_anticodon"/>
    <property type="match status" value="1"/>
</dbReference>
<dbReference type="InterPro" id="IPR018163">
    <property type="entry name" value="Thr/Ala-tRNA-synth_IIc_edit"/>
</dbReference>
<feature type="binding site" evidence="14">
    <location>
        <position position="403"/>
    </location>
    <ligand>
        <name>Zn(2+)</name>
        <dbReference type="ChEBI" id="CHEBI:29105"/>
        <note>catalytic</note>
    </ligand>
</feature>
<evidence type="ECO:0000256" key="10">
    <source>
        <dbReference type="ARBA" id="ARBA00022884"/>
    </source>
</evidence>
<evidence type="ECO:0000256" key="6">
    <source>
        <dbReference type="ARBA" id="ARBA00022723"/>
    </source>
</evidence>
<feature type="binding site" evidence="14">
    <location>
        <position position="531"/>
    </location>
    <ligand>
        <name>Zn(2+)</name>
        <dbReference type="ChEBI" id="CHEBI:29105"/>
        <note>catalytic</note>
    </ligand>
</feature>
<keyword evidence="9 14" id="KW-0067">ATP-binding</keyword>
<dbReference type="GO" id="GO:0000049">
    <property type="term" value="F:tRNA binding"/>
    <property type="evidence" value="ECO:0007669"/>
    <property type="project" value="UniProtKB-KW"/>
</dbReference>
<dbReference type="GO" id="GO:0004829">
    <property type="term" value="F:threonine-tRNA ligase activity"/>
    <property type="evidence" value="ECO:0007669"/>
    <property type="project" value="UniProtKB-UniRule"/>
</dbReference>
<dbReference type="RefSeq" id="WP_246007371.1">
    <property type="nucleotide sequence ID" value="NZ_RBWU01000009.1"/>
</dbReference>
<dbReference type="CDD" id="cd00771">
    <property type="entry name" value="ThrRS_core"/>
    <property type="match status" value="1"/>
</dbReference>
<evidence type="ECO:0000256" key="3">
    <source>
        <dbReference type="ARBA" id="ARBA00022490"/>
    </source>
</evidence>
<accession>A0A495Q973</accession>
<reference evidence="17 18" key="1">
    <citation type="submission" date="2018-10" db="EMBL/GenBank/DDBJ databases">
        <title>Genomic Encyclopedia of Archaeal and Bacterial Type Strains, Phase II (KMG-II): from individual species to whole genera.</title>
        <authorList>
            <person name="Goeker M."/>
        </authorList>
    </citation>
    <scope>NUCLEOTIDE SEQUENCE [LARGE SCALE GENOMIC DNA]</scope>
    <source>
        <strain evidence="17 18">DSM 43383</strain>
    </source>
</reference>
<evidence type="ECO:0000256" key="1">
    <source>
        <dbReference type="ARBA" id="ARBA00004496"/>
    </source>
</evidence>
<dbReference type="FunFam" id="3.30.54.20:FF:000003">
    <property type="entry name" value="Threonine--tRNA ligase"/>
    <property type="match status" value="1"/>
</dbReference>
<dbReference type="InterPro" id="IPR006195">
    <property type="entry name" value="aa-tRNA-synth_II"/>
</dbReference>
<dbReference type="AlphaFoldDB" id="A0A495Q973"/>
<evidence type="ECO:0000313" key="17">
    <source>
        <dbReference type="EMBL" id="RKS67802.1"/>
    </source>
</evidence>
<dbReference type="SUPFAM" id="SSF52954">
    <property type="entry name" value="Class II aaRS ABD-related"/>
    <property type="match status" value="1"/>
</dbReference>
<evidence type="ECO:0000256" key="13">
    <source>
        <dbReference type="ARBA" id="ARBA00049515"/>
    </source>
</evidence>
<proteinExistence type="inferred from homology"/>
<dbReference type="Gene3D" id="3.40.50.800">
    <property type="entry name" value="Anticodon-binding domain"/>
    <property type="match status" value="1"/>
</dbReference>
<dbReference type="InterPro" id="IPR045864">
    <property type="entry name" value="aa-tRNA-synth_II/BPL/LPL"/>
</dbReference>
<keyword evidence="8 14" id="KW-0862">Zinc</keyword>
<dbReference type="EC" id="6.1.1.3" evidence="14"/>
<protein>
    <recommendedName>
        <fullName evidence="14">Threonine--tRNA ligase</fullName>
        <ecNumber evidence="14">6.1.1.3</ecNumber>
    </recommendedName>
    <alternativeName>
        <fullName evidence="14">Threonyl-tRNA synthetase</fullName>
        <shortName evidence="14">ThrRS</shortName>
    </alternativeName>
</protein>
<dbReference type="GO" id="GO:0046872">
    <property type="term" value="F:metal ion binding"/>
    <property type="evidence" value="ECO:0007669"/>
    <property type="project" value="UniProtKB-KW"/>
</dbReference>
<dbReference type="CDD" id="cd00860">
    <property type="entry name" value="ThrRS_anticodon"/>
    <property type="match status" value="1"/>
</dbReference>
<evidence type="ECO:0000256" key="11">
    <source>
        <dbReference type="ARBA" id="ARBA00022917"/>
    </source>
</evidence>
<keyword evidence="18" id="KW-1185">Reference proteome</keyword>